<feature type="compositionally biased region" description="Basic and acidic residues" evidence="1">
    <location>
        <begin position="152"/>
        <end position="169"/>
    </location>
</feature>
<gene>
    <name evidence="2" type="ORF">EYC84_005226</name>
</gene>
<feature type="compositionally biased region" description="Pro residues" evidence="1">
    <location>
        <begin position="198"/>
        <end position="208"/>
    </location>
</feature>
<comment type="caution">
    <text evidence="2">The sequence shown here is derived from an EMBL/GenBank/DDBJ whole genome shotgun (WGS) entry which is preliminary data.</text>
</comment>
<organism evidence="2 3">
    <name type="scientific">Monilinia fructicola</name>
    <name type="common">Brown rot fungus</name>
    <name type="synonym">Ciboria fructicola</name>
    <dbReference type="NCBI Taxonomy" id="38448"/>
    <lineage>
        <taxon>Eukaryota</taxon>
        <taxon>Fungi</taxon>
        <taxon>Dikarya</taxon>
        <taxon>Ascomycota</taxon>
        <taxon>Pezizomycotina</taxon>
        <taxon>Leotiomycetes</taxon>
        <taxon>Helotiales</taxon>
        <taxon>Sclerotiniaceae</taxon>
        <taxon>Monilinia</taxon>
    </lineage>
</organism>
<accession>A0A5M9JYR7</accession>
<dbReference type="OrthoDB" id="3545073at2759"/>
<dbReference type="VEuPathDB" id="FungiDB:MFRU_001g03910"/>
<evidence type="ECO:0000256" key="1">
    <source>
        <dbReference type="SAM" id="MobiDB-lite"/>
    </source>
</evidence>
<feature type="compositionally biased region" description="Polar residues" evidence="1">
    <location>
        <begin position="211"/>
        <end position="238"/>
    </location>
</feature>
<evidence type="ECO:0000313" key="3">
    <source>
        <dbReference type="Proteomes" id="UP000322873"/>
    </source>
</evidence>
<feature type="compositionally biased region" description="Basic residues" evidence="1">
    <location>
        <begin position="141"/>
        <end position="150"/>
    </location>
</feature>
<reference evidence="2 3" key="1">
    <citation type="submission" date="2019-06" db="EMBL/GenBank/DDBJ databases">
        <title>Genome Sequence of the Brown Rot Fungal Pathogen Monilinia fructicola.</title>
        <authorList>
            <person name="De Miccolis Angelini R.M."/>
            <person name="Landi L."/>
            <person name="Abate D."/>
            <person name="Pollastro S."/>
            <person name="Romanazzi G."/>
            <person name="Faretra F."/>
        </authorList>
    </citation>
    <scope>NUCLEOTIDE SEQUENCE [LARGE SCALE GENOMIC DNA]</scope>
    <source>
        <strain evidence="2 3">Mfrc123</strain>
    </source>
</reference>
<feature type="region of interest" description="Disordered" evidence="1">
    <location>
        <begin position="1"/>
        <end position="285"/>
    </location>
</feature>
<proteinExistence type="predicted"/>
<dbReference type="AlphaFoldDB" id="A0A5M9JYR7"/>
<dbReference type="EMBL" id="VICG01000003">
    <property type="protein sequence ID" value="KAA8573643.1"/>
    <property type="molecule type" value="Genomic_DNA"/>
</dbReference>
<feature type="compositionally biased region" description="Basic residues" evidence="1">
    <location>
        <begin position="46"/>
        <end position="55"/>
    </location>
</feature>
<name>A0A5M9JYR7_MONFR</name>
<feature type="compositionally biased region" description="Basic and acidic residues" evidence="1">
    <location>
        <begin position="19"/>
        <end position="30"/>
    </location>
</feature>
<dbReference type="Proteomes" id="UP000322873">
    <property type="component" value="Unassembled WGS sequence"/>
</dbReference>
<protein>
    <submittedName>
        <fullName evidence="2">Uncharacterized protein</fullName>
    </submittedName>
</protein>
<keyword evidence="3" id="KW-1185">Reference proteome</keyword>
<evidence type="ECO:0000313" key="2">
    <source>
        <dbReference type="EMBL" id="KAA8573643.1"/>
    </source>
</evidence>
<feature type="compositionally biased region" description="Polar residues" evidence="1">
    <location>
        <begin position="175"/>
        <end position="189"/>
    </location>
</feature>
<sequence length="434" mass="47915">MSQPMVVLPSNVQSNSHGIKREHDQDHVYDVRSPNANGNIPGQQQHQKKKKKKDHHQQTQDECSNGENPKKKKSQKLKYSSEQSQWRQEDTLMSGGLGEMSAELGEPILPPARNSQHQVSTVPAMKEKHGDANGKGSVGHGKNKKSKSSKTVHFERLANDHAPDGKELEGVEAETFQTNGNAKHFQTTILPVRSQKPILPPTSSPILPPSKRTQTPSTQPRSYSSHASQNHILTSPNHVNLFREPPASSQTPILPPISPFRKRRGSTGAVFNGPPPSFSTAESSLQITRPISVAKSAEPKTKDDDWEFSTGKIRASIVNPLEKDAQREENVAFSSNYIRSPMRHSLGINVAGVNFNTLHIKYRGASVLKEKGRGLEICSVAQGSIWVSLGTEKFRISKGGMWRIREGESCSVRNQDTHECILHITSIPSASTWI</sequence>